<evidence type="ECO:0000256" key="1">
    <source>
        <dbReference type="SAM" id="MobiDB-lite"/>
    </source>
</evidence>
<organism evidence="2 3">
    <name type="scientific">Phytophthora sojae (strain P6497)</name>
    <name type="common">Soybean stem and root rot agent</name>
    <name type="synonym">Phytophthora megasperma f. sp. glycines</name>
    <dbReference type="NCBI Taxonomy" id="1094619"/>
    <lineage>
        <taxon>Eukaryota</taxon>
        <taxon>Sar</taxon>
        <taxon>Stramenopiles</taxon>
        <taxon>Oomycota</taxon>
        <taxon>Peronosporomycetes</taxon>
        <taxon>Peronosporales</taxon>
        <taxon>Peronosporaceae</taxon>
        <taxon>Phytophthora</taxon>
    </lineage>
</organism>
<evidence type="ECO:0000313" key="3">
    <source>
        <dbReference type="Proteomes" id="UP000002640"/>
    </source>
</evidence>
<dbReference type="KEGG" id="psoj:PHYSODRAFT_256379"/>
<dbReference type="AlphaFoldDB" id="G5A3A6"/>
<reference evidence="2 3" key="1">
    <citation type="journal article" date="2006" name="Science">
        <title>Phytophthora genome sequences uncover evolutionary origins and mechanisms of pathogenesis.</title>
        <authorList>
            <person name="Tyler B.M."/>
            <person name="Tripathy S."/>
            <person name="Zhang X."/>
            <person name="Dehal P."/>
            <person name="Jiang R.H."/>
            <person name="Aerts A."/>
            <person name="Arredondo F.D."/>
            <person name="Baxter L."/>
            <person name="Bensasson D."/>
            <person name="Beynon J.L."/>
            <person name="Chapman J."/>
            <person name="Damasceno C.M."/>
            <person name="Dorrance A.E."/>
            <person name="Dou D."/>
            <person name="Dickerman A.W."/>
            <person name="Dubchak I.L."/>
            <person name="Garbelotto M."/>
            <person name="Gijzen M."/>
            <person name="Gordon S.G."/>
            <person name="Govers F."/>
            <person name="Grunwald N.J."/>
            <person name="Huang W."/>
            <person name="Ivors K.L."/>
            <person name="Jones R.W."/>
            <person name="Kamoun S."/>
            <person name="Krampis K."/>
            <person name="Lamour K.H."/>
            <person name="Lee M.K."/>
            <person name="McDonald W.H."/>
            <person name="Medina M."/>
            <person name="Meijer H.J."/>
            <person name="Nordberg E.K."/>
            <person name="Maclean D.J."/>
            <person name="Ospina-Giraldo M.D."/>
            <person name="Morris P.F."/>
            <person name="Phuntumart V."/>
            <person name="Putnam N.H."/>
            <person name="Rash S."/>
            <person name="Rose J.K."/>
            <person name="Sakihama Y."/>
            <person name="Salamov A.A."/>
            <person name="Savidor A."/>
            <person name="Scheuring C.F."/>
            <person name="Smith B.M."/>
            <person name="Sobral B.W."/>
            <person name="Terry A."/>
            <person name="Torto-Alalibo T.A."/>
            <person name="Win J."/>
            <person name="Xu Z."/>
            <person name="Zhang H."/>
            <person name="Grigoriev I.V."/>
            <person name="Rokhsar D.S."/>
            <person name="Boore J.L."/>
        </authorList>
    </citation>
    <scope>NUCLEOTIDE SEQUENCE [LARGE SCALE GENOMIC DNA]</scope>
    <source>
        <strain evidence="2 3">P6497</strain>
    </source>
</reference>
<name>G5A3A6_PHYSP</name>
<evidence type="ECO:0000313" key="2">
    <source>
        <dbReference type="EMBL" id="EGZ10146.1"/>
    </source>
</evidence>
<feature type="region of interest" description="Disordered" evidence="1">
    <location>
        <begin position="133"/>
        <end position="153"/>
    </location>
</feature>
<feature type="compositionally biased region" description="Low complexity" evidence="1">
    <location>
        <begin position="144"/>
        <end position="153"/>
    </location>
</feature>
<dbReference type="OMA" id="ESVDDTM"/>
<dbReference type="RefSeq" id="XP_009535007.1">
    <property type="nucleotide sequence ID" value="XM_009536712.1"/>
</dbReference>
<dbReference type="Proteomes" id="UP000002640">
    <property type="component" value="Unassembled WGS sequence"/>
</dbReference>
<keyword evidence="3" id="KW-1185">Reference proteome</keyword>
<dbReference type="GeneID" id="20638735"/>
<protein>
    <submittedName>
        <fullName evidence="2">Uncharacterized protein</fullName>
    </submittedName>
</protein>
<dbReference type="SMR" id="G5A3A6"/>
<accession>G5A3A6</accession>
<gene>
    <name evidence="2" type="ORF">PHYSODRAFT_256379</name>
</gene>
<sequence>MDVTAVGVGLTPAQRDETMTDLSFFLDEFGSTRAARIKLQEQQREIGILETQVRYLLMDRNRGLPSPQEEGKTTDSENQSPGNYEFSEESVDDTMADLDFFLRIFGSTRAVREKLENQERKVVGLRRTVQWFQDRRGEDDDSDSAGSSDVERW</sequence>
<proteinExistence type="predicted"/>
<dbReference type="InParanoid" id="G5A3A6"/>
<dbReference type="EMBL" id="JH159159">
    <property type="protein sequence ID" value="EGZ10146.1"/>
    <property type="molecule type" value="Genomic_DNA"/>
</dbReference>
<feature type="region of interest" description="Disordered" evidence="1">
    <location>
        <begin position="59"/>
        <end position="90"/>
    </location>
</feature>